<dbReference type="Gene3D" id="3.40.630.10">
    <property type="entry name" value="Zn peptidases"/>
    <property type="match status" value="1"/>
</dbReference>
<keyword evidence="1" id="KW-0378">Hydrolase</keyword>
<protein>
    <recommendedName>
        <fullName evidence="6">Peptidase M20 dimerisation domain-containing protein</fullName>
    </recommendedName>
</protein>
<dbReference type="SUPFAM" id="SSF53187">
    <property type="entry name" value="Zn-dependent exopeptidases"/>
    <property type="match status" value="2"/>
</dbReference>
<evidence type="ECO:0000313" key="5">
    <source>
        <dbReference type="Proteomes" id="UP000265515"/>
    </source>
</evidence>
<dbReference type="OrthoDB" id="3064516at2759"/>
<feature type="compositionally biased region" description="Gly residues" evidence="2">
    <location>
        <begin position="397"/>
        <end position="407"/>
    </location>
</feature>
<dbReference type="GO" id="GO:0004046">
    <property type="term" value="F:aminoacylase activity"/>
    <property type="evidence" value="ECO:0007669"/>
    <property type="project" value="TreeGrafter"/>
</dbReference>
<dbReference type="EMBL" id="BFEA01000465">
    <property type="protein sequence ID" value="GBG84132.1"/>
    <property type="molecule type" value="Genomic_DNA"/>
</dbReference>
<dbReference type="PANTHER" id="PTHR45892:SF1">
    <property type="entry name" value="AMINOACYLASE-1"/>
    <property type="match status" value="1"/>
</dbReference>
<dbReference type="PANTHER" id="PTHR45892">
    <property type="entry name" value="AMINOACYLASE-1"/>
    <property type="match status" value="1"/>
</dbReference>
<evidence type="ECO:0000256" key="3">
    <source>
        <dbReference type="SAM" id="SignalP"/>
    </source>
</evidence>
<keyword evidence="5" id="KW-1185">Reference proteome</keyword>
<dbReference type="InterPro" id="IPR001261">
    <property type="entry name" value="ArgE/DapE_CS"/>
</dbReference>
<evidence type="ECO:0000256" key="2">
    <source>
        <dbReference type="SAM" id="MobiDB-lite"/>
    </source>
</evidence>
<proteinExistence type="predicted"/>
<feature type="region of interest" description="Disordered" evidence="2">
    <location>
        <begin position="32"/>
        <end position="79"/>
    </location>
</feature>
<dbReference type="Gene3D" id="1.10.150.900">
    <property type="match status" value="1"/>
</dbReference>
<dbReference type="Gramene" id="GBG84132">
    <property type="protein sequence ID" value="GBG84132"/>
    <property type="gene ID" value="CBR_g38106"/>
</dbReference>
<sequence>MTSSTRSSSLAHAQAVRLMHAALVSLLLPGLVSSSSSSSSSASSPSFSSSSSSSSSPSPSPPSFSSSSSSSSSSFSRSDEEAIERFRQYLRVRTDHPSPDYEAAADYLLSQAREIGLGAQRIELVRGKPIILMTWQGRDPDLPALLLNSHMDVVAAERDKWMYDPFAAVRTPRGDIYARGAHDTKCVAIQHLEAIRRLRFGDATPANREGGEEGERVGGERVGEKRVGEERAGVERVGEERVGVERVGVGGGGKGYIPLRTVHVSFVPDEEIGGKDGMERLVAWEGFRELNVGFALDEGKMSEGSKYRVLCGERLPFAVMLKATGSPDDPPPDHSYGHGDSGVERLINSLTSIMEFRRSQFDLVKSGRANLTDVVSVNVNFLKFGAQHSTTDSSSTTGGGGGGGGGIRQRLGPCTGAARDPHPRSSSDVEIGSGSHSVCCSARPHAAAAAAAIPIPIRAEAAVAAIPIQSEAAAAAIPIQSEAAAEDGEDATGLMDMKLLLSTPIPIPIPATSDCNVESLSHSTKMEEEGSDVAINMKKALQETETAMAAADVQSCAHFVRADEDEIRTDAGQQAAVMAADCGNLCSDSTENAKVGVGVVGGGAGGGGREGGEEEEAIAGIDFRLPAMADAEAFVKRLEEEWAPRSMSDKRGDSNANVIQKGYEVLWKRPSPSMGAKDEGGKPKVGSRVMTMMITPTNQSNPYWMVFKKAVEKTGVELSEPEISPAATDASFLRATGLLALGFTPVRHTPTLAHAHNEYVNDKDFVEGISAFVHVIRDISSMA</sequence>
<dbReference type="InterPro" id="IPR052083">
    <property type="entry name" value="Aminoacylase-1_M20A"/>
</dbReference>
<evidence type="ECO:0000256" key="1">
    <source>
        <dbReference type="ARBA" id="ARBA00022801"/>
    </source>
</evidence>
<feature type="signal peptide" evidence="3">
    <location>
        <begin position="1"/>
        <end position="34"/>
    </location>
</feature>
<feature type="region of interest" description="Disordered" evidence="2">
    <location>
        <begin position="388"/>
        <end position="435"/>
    </location>
</feature>
<dbReference type="AlphaFoldDB" id="A0A388LPJ5"/>
<dbReference type="InterPro" id="IPR002933">
    <property type="entry name" value="Peptidase_M20"/>
</dbReference>
<comment type="caution">
    <text evidence="4">The sequence shown here is derived from an EMBL/GenBank/DDBJ whole genome shotgun (WGS) entry which is preliminary data.</text>
</comment>
<feature type="compositionally biased region" description="Low complexity" evidence="2">
    <location>
        <begin position="33"/>
        <end position="76"/>
    </location>
</feature>
<organism evidence="4 5">
    <name type="scientific">Chara braunii</name>
    <name type="common">Braun's stonewort</name>
    <dbReference type="NCBI Taxonomy" id="69332"/>
    <lineage>
        <taxon>Eukaryota</taxon>
        <taxon>Viridiplantae</taxon>
        <taxon>Streptophyta</taxon>
        <taxon>Charophyceae</taxon>
        <taxon>Charales</taxon>
        <taxon>Characeae</taxon>
        <taxon>Chara</taxon>
    </lineage>
</organism>
<keyword evidence="3" id="KW-0732">Signal</keyword>
<reference evidence="4 5" key="1">
    <citation type="journal article" date="2018" name="Cell">
        <title>The Chara Genome: Secondary Complexity and Implications for Plant Terrestrialization.</title>
        <authorList>
            <person name="Nishiyama T."/>
            <person name="Sakayama H."/>
            <person name="Vries J.D."/>
            <person name="Buschmann H."/>
            <person name="Saint-Marcoux D."/>
            <person name="Ullrich K.K."/>
            <person name="Haas F.B."/>
            <person name="Vanderstraeten L."/>
            <person name="Becker D."/>
            <person name="Lang D."/>
            <person name="Vosolsobe S."/>
            <person name="Rombauts S."/>
            <person name="Wilhelmsson P.K.I."/>
            <person name="Janitza P."/>
            <person name="Kern R."/>
            <person name="Heyl A."/>
            <person name="Rumpler F."/>
            <person name="Villalobos L.I.A.C."/>
            <person name="Clay J.M."/>
            <person name="Skokan R."/>
            <person name="Toyoda A."/>
            <person name="Suzuki Y."/>
            <person name="Kagoshima H."/>
            <person name="Schijlen E."/>
            <person name="Tajeshwar N."/>
            <person name="Catarino B."/>
            <person name="Hetherington A.J."/>
            <person name="Saltykova A."/>
            <person name="Bonnot C."/>
            <person name="Breuninger H."/>
            <person name="Symeonidi A."/>
            <person name="Radhakrishnan G.V."/>
            <person name="Van Nieuwerburgh F."/>
            <person name="Deforce D."/>
            <person name="Chang C."/>
            <person name="Karol K.G."/>
            <person name="Hedrich R."/>
            <person name="Ulvskov P."/>
            <person name="Glockner G."/>
            <person name="Delwiche C.F."/>
            <person name="Petrasek J."/>
            <person name="Van de Peer Y."/>
            <person name="Friml J."/>
            <person name="Beilby M."/>
            <person name="Dolan L."/>
            <person name="Kohara Y."/>
            <person name="Sugano S."/>
            <person name="Fujiyama A."/>
            <person name="Delaux P.-M."/>
            <person name="Quint M."/>
            <person name="TheiBen G."/>
            <person name="Hagemann M."/>
            <person name="Harholt J."/>
            <person name="Dunand C."/>
            <person name="Zachgo S."/>
            <person name="Langdale J."/>
            <person name="Maumus F."/>
            <person name="Straeten D.V.D."/>
            <person name="Gould S.B."/>
            <person name="Rensing S.A."/>
        </authorList>
    </citation>
    <scope>NUCLEOTIDE SEQUENCE [LARGE SCALE GENOMIC DNA]</scope>
    <source>
        <strain evidence="4 5">S276</strain>
    </source>
</reference>
<feature type="region of interest" description="Disordered" evidence="2">
    <location>
        <begin position="204"/>
        <end position="228"/>
    </location>
</feature>
<evidence type="ECO:0000313" key="4">
    <source>
        <dbReference type="EMBL" id="GBG84132.1"/>
    </source>
</evidence>
<accession>A0A388LPJ5</accession>
<dbReference type="STRING" id="69332.A0A388LPJ5"/>
<evidence type="ECO:0008006" key="6">
    <source>
        <dbReference type="Google" id="ProtNLM"/>
    </source>
</evidence>
<feature type="chain" id="PRO_5017313631" description="Peptidase M20 dimerisation domain-containing protein" evidence="3">
    <location>
        <begin position="35"/>
        <end position="783"/>
    </location>
</feature>
<dbReference type="Proteomes" id="UP000265515">
    <property type="component" value="Unassembled WGS sequence"/>
</dbReference>
<name>A0A388LPJ5_CHABU</name>
<feature type="compositionally biased region" description="Basic and acidic residues" evidence="2">
    <location>
        <begin position="209"/>
        <end position="228"/>
    </location>
</feature>
<gene>
    <name evidence="4" type="ORF">CBR_g38106</name>
</gene>
<dbReference type="Pfam" id="PF01546">
    <property type="entry name" value="Peptidase_M20"/>
    <property type="match status" value="2"/>
</dbReference>
<dbReference type="PROSITE" id="PS00758">
    <property type="entry name" value="ARGE_DAPE_CPG2_1"/>
    <property type="match status" value="1"/>
</dbReference>